<dbReference type="SUPFAM" id="SSF48452">
    <property type="entry name" value="TPR-like"/>
    <property type="match status" value="1"/>
</dbReference>
<dbReference type="EMBL" id="JAUHHV010000002">
    <property type="protein sequence ID" value="KAK1434109.1"/>
    <property type="molecule type" value="Genomic_DNA"/>
</dbReference>
<dbReference type="Gene3D" id="1.25.40.10">
    <property type="entry name" value="Tetratricopeptide repeat domain"/>
    <property type="match status" value="4"/>
</dbReference>
<dbReference type="NCBIfam" id="TIGR00756">
    <property type="entry name" value="PPR"/>
    <property type="match status" value="3"/>
</dbReference>
<comment type="caution">
    <text evidence="3">The sequence shown here is derived from an EMBL/GenBank/DDBJ whole genome shotgun (WGS) entry which is preliminary data.</text>
</comment>
<gene>
    <name evidence="3" type="ORF">QVD17_11027</name>
</gene>
<dbReference type="PANTHER" id="PTHR47926:SF347">
    <property type="entry name" value="PENTATRICOPEPTIDE REPEAT-CONTAINING PROTEIN"/>
    <property type="match status" value="1"/>
</dbReference>
<dbReference type="Proteomes" id="UP001229421">
    <property type="component" value="Unassembled WGS sequence"/>
</dbReference>
<evidence type="ECO:0000313" key="3">
    <source>
        <dbReference type="EMBL" id="KAK1434109.1"/>
    </source>
</evidence>
<proteinExistence type="predicted"/>
<dbReference type="Pfam" id="PF13041">
    <property type="entry name" value="PPR_2"/>
    <property type="match status" value="1"/>
</dbReference>
<dbReference type="InterPro" id="IPR002885">
    <property type="entry name" value="PPR_rpt"/>
</dbReference>
<keyword evidence="1" id="KW-0677">Repeat</keyword>
<evidence type="ECO:0000256" key="2">
    <source>
        <dbReference type="PROSITE-ProRule" id="PRU00708"/>
    </source>
</evidence>
<dbReference type="GO" id="GO:0009451">
    <property type="term" value="P:RNA modification"/>
    <property type="evidence" value="ECO:0007669"/>
    <property type="project" value="InterPro"/>
</dbReference>
<dbReference type="InterPro" id="IPR046848">
    <property type="entry name" value="E_motif"/>
</dbReference>
<dbReference type="InterPro" id="IPR011990">
    <property type="entry name" value="TPR-like_helical_dom_sf"/>
</dbReference>
<feature type="repeat" description="PPR" evidence="2">
    <location>
        <begin position="340"/>
        <end position="374"/>
    </location>
</feature>
<dbReference type="PANTHER" id="PTHR47926">
    <property type="entry name" value="PENTATRICOPEPTIDE REPEAT-CONTAINING PROTEIN"/>
    <property type="match status" value="1"/>
</dbReference>
<dbReference type="FunFam" id="1.25.40.10:FF:000344">
    <property type="entry name" value="Pentatricopeptide repeat-containing protein"/>
    <property type="match status" value="1"/>
</dbReference>
<evidence type="ECO:0000313" key="4">
    <source>
        <dbReference type="Proteomes" id="UP001229421"/>
    </source>
</evidence>
<dbReference type="Pfam" id="PF01535">
    <property type="entry name" value="PPR"/>
    <property type="match status" value="5"/>
</dbReference>
<name>A0AAD8L4G6_TARER</name>
<feature type="repeat" description="PPR" evidence="2">
    <location>
        <begin position="305"/>
        <end position="339"/>
    </location>
</feature>
<dbReference type="FunFam" id="1.25.40.10:FF:000090">
    <property type="entry name" value="Pentatricopeptide repeat-containing protein, chloroplastic"/>
    <property type="match status" value="1"/>
</dbReference>
<accession>A0AAD8L4G6</accession>
<feature type="repeat" description="PPR" evidence="2">
    <location>
        <begin position="202"/>
        <end position="236"/>
    </location>
</feature>
<evidence type="ECO:0008006" key="5">
    <source>
        <dbReference type="Google" id="ProtNLM"/>
    </source>
</evidence>
<organism evidence="3 4">
    <name type="scientific">Tagetes erecta</name>
    <name type="common">African marigold</name>
    <dbReference type="NCBI Taxonomy" id="13708"/>
    <lineage>
        <taxon>Eukaryota</taxon>
        <taxon>Viridiplantae</taxon>
        <taxon>Streptophyta</taxon>
        <taxon>Embryophyta</taxon>
        <taxon>Tracheophyta</taxon>
        <taxon>Spermatophyta</taxon>
        <taxon>Magnoliopsida</taxon>
        <taxon>eudicotyledons</taxon>
        <taxon>Gunneridae</taxon>
        <taxon>Pentapetalae</taxon>
        <taxon>asterids</taxon>
        <taxon>campanulids</taxon>
        <taxon>Asterales</taxon>
        <taxon>Asteraceae</taxon>
        <taxon>Asteroideae</taxon>
        <taxon>Heliantheae alliance</taxon>
        <taxon>Tageteae</taxon>
        <taxon>Tagetes</taxon>
    </lineage>
</organism>
<dbReference type="GO" id="GO:0003723">
    <property type="term" value="F:RNA binding"/>
    <property type="evidence" value="ECO:0007669"/>
    <property type="project" value="InterPro"/>
</dbReference>
<keyword evidence="4" id="KW-1185">Reference proteome</keyword>
<dbReference type="InterPro" id="IPR046960">
    <property type="entry name" value="PPR_At4g14850-like_plant"/>
</dbReference>
<evidence type="ECO:0000256" key="1">
    <source>
        <dbReference type="ARBA" id="ARBA00022737"/>
    </source>
</evidence>
<protein>
    <recommendedName>
        <fullName evidence="5">Pentatricopeptide repeat-containing protein</fullName>
    </recommendedName>
</protein>
<sequence>MLRKSYPWIRTQQQHQLNLLPTFYLRSFHSKKDSYELNRMLTQAETETEASNSNSINKMHAKIITRGYGHNVFVASKLIHIYSRLHINHARKLFDHLPHRDIFLWNLMIQTYANSDFPTQALHVYNQMCLKHVLVDNYTFTFLLKASTILKDETLGRLIHGHVIKNGFYFNVYVGNALVALYAKCQEIHACTKVFHDIPQKDVVSWNSVISGCANNDRVIEAIHLFHMFLHNESCSTPDHATLVTILPACAQVAEIRLGFWIHCYTIKTGFTNDAMVGSGLITMYGNCGHLDYARQVFDEISGKNIMVWTAMMRSYGMHGDAHEALNLFSNFLEGGFHPDGVVFLCLLSTCSHAGLLAKGREIFKQMEDYGVERCHEHYACMVDLYGRAGLLMEAVEFMKSMPMLPGKDVYGALLGACRMHNNIELAEVVAKKLFDLDPNSGGRYVTLAKIYGDAGRLKEAAAVWKMMVKKNIKKPFGFSAIKVDSLVHIFGVEDETHPRTMEIYETLAGLDEIMSLPT</sequence>
<dbReference type="Pfam" id="PF20431">
    <property type="entry name" value="E_motif"/>
    <property type="match status" value="1"/>
</dbReference>
<reference evidence="3" key="1">
    <citation type="journal article" date="2023" name="bioRxiv">
        <title>Improved chromosome-level genome assembly for marigold (Tagetes erecta).</title>
        <authorList>
            <person name="Jiang F."/>
            <person name="Yuan L."/>
            <person name="Wang S."/>
            <person name="Wang H."/>
            <person name="Xu D."/>
            <person name="Wang A."/>
            <person name="Fan W."/>
        </authorList>
    </citation>
    <scope>NUCLEOTIDE SEQUENCE</scope>
    <source>
        <strain evidence="3">WSJ</strain>
        <tissue evidence="3">Leaf</tissue>
    </source>
</reference>
<dbReference type="PROSITE" id="PS51375">
    <property type="entry name" value="PPR"/>
    <property type="match status" value="3"/>
</dbReference>
<dbReference type="AlphaFoldDB" id="A0AAD8L4G6"/>